<dbReference type="EMBL" id="VSSQ01038511">
    <property type="protein sequence ID" value="MPM91459.1"/>
    <property type="molecule type" value="Genomic_DNA"/>
</dbReference>
<comment type="caution">
    <text evidence="1">The sequence shown here is derived from an EMBL/GenBank/DDBJ whole genome shotgun (WGS) entry which is preliminary data.</text>
</comment>
<sequence length="202" mass="23706">MRLRKLRIGQQHLFQLRHNPGFLKHNAVYQMIINCSAQNLGIFQNMYRNAGQPGFASDQKVGFVLYMDCGKHLVQNGKQLVFPDRLKCIVKRVHLISVHSEFRRGGEKNEFRHLVMDSNFSRCFHAVHQRHNNVQQDDFIPIAALDRSNQLDCALKRCVCNLIAEGIRFPVFIYDRYDIRKFRNIIVADRNFEHKPPPLSFK</sequence>
<evidence type="ECO:0000313" key="1">
    <source>
        <dbReference type="EMBL" id="MPM91459.1"/>
    </source>
</evidence>
<proteinExistence type="predicted"/>
<name>A0A645DQD3_9ZZZZ</name>
<protein>
    <submittedName>
        <fullName evidence="1">Uncharacterized protein</fullName>
    </submittedName>
</protein>
<accession>A0A645DQD3</accession>
<organism evidence="1">
    <name type="scientific">bioreactor metagenome</name>
    <dbReference type="NCBI Taxonomy" id="1076179"/>
    <lineage>
        <taxon>unclassified sequences</taxon>
        <taxon>metagenomes</taxon>
        <taxon>ecological metagenomes</taxon>
    </lineage>
</organism>
<gene>
    <name evidence="1" type="ORF">SDC9_138588</name>
</gene>
<dbReference type="AlphaFoldDB" id="A0A645DQD3"/>
<reference evidence="1" key="1">
    <citation type="submission" date="2019-08" db="EMBL/GenBank/DDBJ databases">
        <authorList>
            <person name="Kucharzyk K."/>
            <person name="Murdoch R.W."/>
            <person name="Higgins S."/>
            <person name="Loffler F."/>
        </authorList>
    </citation>
    <scope>NUCLEOTIDE SEQUENCE</scope>
</reference>